<dbReference type="CDD" id="cd03058">
    <property type="entry name" value="GST_N_Tau"/>
    <property type="match status" value="1"/>
</dbReference>
<dbReference type="Gene3D" id="3.40.30.10">
    <property type="entry name" value="Glutaredoxin"/>
    <property type="match status" value="1"/>
</dbReference>
<evidence type="ECO:0000259" key="5">
    <source>
        <dbReference type="PROSITE" id="PS50404"/>
    </source>
</evidence>
<dbReference type="InterPro" id="IPR045073">
    <property type="entry name" value="Omega/Tau-like"/>
</dbReference>
<dbReference type="SUPFAM" id="SSF47616">
    <property type="entry name" value="GST C-terminal domain-like"/>
    <property type="match status" value="1"/>
</dbReference>
<comment type="similarity">
    <text evidence="4">Belongs to the GST superfamily.</text>
</comment>
<evidence type="ECO:0000313" key="8">
    <source>
        <dbReference type="Proteomes" id="UP001497480"/>
    </source>
</evidence>
<dbReference type="PANTHER" id="PTHR11260">
    <property type="entry name" value="GLUTATHIONE S-TRANSFERASE, GST, SUPERFAMILY, GST DOMAIN CONTAINING"/>
    <property type="match status" value="1"/>
</dbReference>
<name>A0AAV1Y830_LUPLU</name>
<organism evidence="7 8">
    <name type="scientific">Lupinus luteus</name>
    <name type="common">European yellow lupine</name>
    <dbReference type="NCBI Taxonomy" id="3873"/>
    <lineage>
        <taxon>Eukaryota</taxon>
        <taxon>Viridiplantae</taxon>
        <taxon>Streptophyta</taxon>
        <taxon>Embryophyta</taxon>
        <taxon>Tracheophyta</taxon>
        <taxon>Spermatophyta</taxon>
        <taxon>Magnoliopsida</taxon>
        <taxon>eudicotyledons</taxon>
        <taxon>Gunneridae</taxon>
        <taxon>Pentapetalae</taxon>
        <taxon>rosids</taxon>
        <taxon>fabids</taxon>
        <taxon>Fabales</taxon>
        <taxon>Fabaceae</taxon>
        <taxon>Papilionoideae</taxon>
        <taxon>50 kb inversion clade</taxon>
        <taxon>genistoids sensu lato</taxon>
        <taxon>core genistoids</taxon>
        <taxon>Genisteae</taxon>
        <taxon>Lupinus</taxon>
    </lineage>
</organism>
<dbReference type="Pfam" id="PF00043">
    <property type="entry name" value="GST_C"/>
    <property type="match status" value="1"/>
</dbReference>
<evidence type="ECO:0000259" key="6">
    <source>
        <dbReference type="PROSITE" id="PS50405"/>
    </source>
</evidence>
<evidence type="ECO:0000313" key="7">
    <source>
        <dbReference type="EMBL" id="CAL0329883.1"/>
    </source>
</evidence>
<accession>A0AAV1Y830</accession>
<dbReference type="InterPro" id="IPR010987">
    <property type="entry name" value="Glutathione-S-Trfase_C-like"/>
</dbReference>
<dbReference type="PROSITE" id="PS50404">
    <property type="entry name" value="GST_NTER"/>
    <property type="match status" value="1"/>
</dbReference>
<dbReference type="SFLD" id="SFLDG01152">
    <property type="entry name" value="Main.3:_Omega-_and_Tau-like"/>
    <property type="match status" value="1"/>
</dbReference>
<dbReference type="GO" id="GO:0004364">
    <property type="term" value="F:glutathione transferase activity"/>
    <property type="evidence" value="ECO:0007669"/>
    <property type="project" value="UniProtKB-EC"/>
</dbReference>
<dbReference type="SFLD" id="SFLDS00019">
    <property type="entry name" value="Glutathione_Transferase_(cytos"/>
    <property type="match status" value="1"/>
</dbReference>
<dbReference type="InterPro" id="IPR045074">
    <property type="entry name" value="GST_C_Tau"/>
</dbReference>
<dbReference type="EMBL" id="CAXHTB010000022">
    <property type="protein sequence ID" value="CAL0329883.1"/>
    <property type="molecule type" value="Genomic_DNA"/>
</dbReference>
<sequence>MGSQEVKLLCFWVSPFSKRVEWALKLKGIDYEYIEEDVFNKSHLLLELNPITKKVPVLVHGHRTIAESFVIIEYIDETWNSQYPLLPRQPYQRAIARFLANLVDEQVMKPAFVAMCATNEEREKAMNVIREAMHRIEEEIKGKKFFGGENIGYLDIALGWISYFIPVWEEVGSLEIIDPFKYPATYAWMTNFITNPMIKDTLPQRDKLIHYFHNMKREYSST</sequence>
<keyword evidence="8" id="KW-1185">Reference proteome</keyword>
<feature type="domain" description="GST N-terminal" evidence="5">
    <location>
        <begin position="4"/>
        <end position="83"/>
    </location>
</feature>
<dbReference type="GO" id="GO:0006749">
    <property type="term" value="P:glutathione metabolic process"/>
    <property type="evidence" value="ECO:0007669"/>
    <property type="project" value="InterPro"/>
</dbReference>
<dbReference type="PROSITE" id="PS50405">
    <property type="entry name" value="GST_CTER"/>
    <property type="match status" value="1"/>
</dbReference>
<dbReference type="FunFam" id="3.40.30.10:FF:000014">
    <property type="entry name" value="Tau class glutathione S-transferase"/>
    <property type="match status" value="1"/>
</dbReference>
<evidence type="ECO:0000256" key="3">
    <source>
        <dbReference type="ARBA" id="ARBA00047960"/>
    </source>
</evidence>
<reference evidence="7 8" key="1">
    <citation type="submission" date="2024-03" db="EMBL/GenBank/DDBJ databases">
        <authorList>
            <person name="Martinez-Hernandez J."/>
        </authorList>
    </citation>
    <scope>NUCLEOTIDE SEQUENCE [LARGE SCALE GENOMIC DNA]</scope>
</reference>
<feature type="domain" description="GST C-terminal" evidence="6">
    <location>
        <begin position="89"/>
        <end position="209"/>
    </location>
</feature>
<dbReference type="InterPro" id="IPR036249">
    <property type="entry name" value="Thioredoxin-like_sf"/>
</dbReference>
<dbReference type="FunFam" id="1.20.1050.10:FF:000012">
    <property type="entry name" value="Tau class glutathione S-transferase"/>
    <property type="match status" value="1"/>
</dbReference>
<dbReference type="PANTHER" id="PTHR11260:SF474">
    <property type="entry name" value="GLUTATHIONE TRANSFERASE"/>
    <property type="match status" value="1"/>
</dbReference>
<evidence type="ECO:0000256" key="2">
    <source>
        <dbReference type="ARBA" id="ARBA00022679"/>
    </source>
</evidence>
<dbReference type="SUPFAM" id="SSF52833">
    <property type="entry name" value="Thioredoxin-like"/>
    <property type="match status" value="1"/>
</dbReference>
<dbReference type="AlphaFoldDB" id="A0AAV1Y830"/>
<dbReference type="InterPro" id="IPR004046">
    <property type="entry name" value="GST_C"/>
</dbReference>
<gene>
    <name evidence="7" type="ORF">LLUT_LOCUS30943</name>
</gene>
<proteinExistence type="inferred from homology"/>
<dbReference type="EC" id="2.5.1.18" evidence="1"/>
<protein>
    <recommendedName>
        <fullName evidence="1">glutathione transferase</fullName>
        <ecNumber evidence="1">2.5.1.18</ecNumber>
    </recommendedName>
</protein>
<dbReference type="InterPro" id="IPR004045">
    <property type="entry name" value="Glutathione_S-Trfase_N"/>
</dbReference>
<dbReference type="GO" id="GO:0005737">
    <property type="term" value="C:cytoplasm"/>
    <property type="evidence" value="ECO:0007669"/>
    <property type="project" value="TreeGrafter"/>
</dbReference>
<comment type="catalytic activity">
    <reaction evidence="3">
        <text>RX + glutathione = an S-substituted glutathione + a halide anion + H(+)</text>
        <dbReference type="Rhea" id="RHEA:16437"/>
        <dbReference type="ChEBI" id="CHEBI:15378"/>
        <dbReference type="ChEBI" id="CHEBI:16042"/>
        <dbReference type="ChEBI" id="CHEBI:17792"/>
        <dbReference type="ChEBI" id="CHEBI:57925"/>
        <dbReference type="ChEBI" id="CHEBI:90779"/>
        <dbReference type="EC" id="2.5.1.18"/>
    </reaction>
</comment>
<dbReference type="SFLD" id="SFLDG00358">
    <property type="entry name" value="Main_(cytGST)"/>
    <property type="match status" value="1"/>
</dbReference>
<evidence type="ECO:0000256" key="4">
    <source>
        <dbReference type="RuleBase" id="RU003494"/>
    </source>
</evidence>
<dbReference type="Gene3D" id="1.20.1050.10">
    <property type="match status" value="1"/>
</dbReference>
<comment type="caution">
    <text evidence="7">The sequence shown here is derived from an EMBL/GenBank/DDBJ whole genome shotgun (WGS) entry which is preliminary data.</text>
</comment>
<keyword evidence="2" id="KW-0808">Transferase</keyword>
<dbReference type="CDD" id="cd03185">
    <property type="entry name" value="GST_C_Tau"/>
    <property type="match status" value="1"/>
</dbReference>
<dbReference type="Pfam" id="PF02798">
    <property type="entry name" value="GST_N"/>
    <property type="match status" value="1"/>
</dbReference>
<dbReference type="InterPro" id="IPR036282">
    <property type="entry name" value="Glutathione-S-Trfase_C_sf"/>
</dbReference>
<evidence type="ECO:0000256" key="1">
    <source>
        <dbReference type="ARBA" id="ARBA00012452"/>
    </source>
</evidence>
<dbReference type="InterPro" id="IPR040079">
    <property type="entry name" value="Glutathione_S-Trfase"/>
</dbReference>
<dbReference type="Proteomes" id="UP001497480">
    <property type="component" value="Unassembled WGS sequence"/>
</dbReference>